<comment type="caution">
    <text evidence="7">The sequence shown here is derived from an EMBL/GenBank/DDBJ whole genome shotgun (WGS) entry which is preliminary data.</text>
</comment>
<dbReference type="GO" id="GO:0008270">
    <property type="term" value="F:zinc ion binding"/>
    <property type="evidence" value="ECO:0007669"/>
    <property type="project" value="UniProtKB-KW"/>
</dbReference>
<keyword evidence="4" id="KW-0862">Zinc</keyword>
<feature type="region of interest" description="Disordered" evidence="6">
    <location>
        <begin position="1"/>
        <end position="20"/>
    </location>
</feature>
<keyword evidence="2" id="KW-0479">Metal-binding</keyword>
<keyword evidence="8" id="KW-1185">Reference proteome</keyword>
<accession>A0AAV7JUM0</accession>
<evidence type="ECO:0000313" key="8">
    <source>
        <dbReference type="Proteomes" id="UP001165289"/>
    </source>
</evidence>
<dbReference type="PANTHER" id="PTHR46481">
    <property type="entry name" value="ZINC FINGER BED DOMAIN-CONTAINING PROTEIN 4"/>
    <property type="match status" value="1"/>
</dbReference>
<evidence type="ECO:0000256" key="1">
    <source>
        <dbReference type="ARBA" id="ARBA00004123"/>
    </source>
</evidence>
<dbReference type="EMBL" id="JAKMXF010000299">
    <property type="protein sequence ID" value="KAI6652418.1"/>
    <property type="molecule type" value="Genomic_DNA"/>
</dbReference>
<evidence type="ECO:0000256" key="2">
    <source>
        <dbReference type="ARBA" id="ARBA00022723"/>
    </source>
</evidence>
<evidence type="ECO:0000256" key="6">
    <source>
        <dbReference type="SAM" id="MobiDB-lite"/>
    </source>
</evidence>
<dbReference type="AlphaFoldDB" id="A0AAV7JUM0"/>
<protein>
    <submittedName>
        <fullName evidence="7">Zinc finger BED domain-containing protein 4-like</fullName>
    </submittedName>
</protein>
<gene>
    <name evidence="7" type="ORF">LOD99_7432</name>
</gene>
<evidence type="ECO:0000256" key="5">
    <source>
        <dbReference type="ARBA" id="ARBA00023242"/>
    </source>
</evidence>
<sequence length="199" mass="22656">MKRHHPEVDINPEPGSPSDQSIMKFISVTSDTWSFKDPGRIDLTKSAVNFNACSLQSLSRVDDPNFRTLLHKAQPAYILPSRKHLTRLLPERTTQLHANNLTCLNAVDAICLTLDLWSSRDMRSYVGITGHFIEDFKLKSVMLACRRFKGPHTAENILLNYQQVTCSFNIERKITTIITDDAVNMIKALQLFLDLKKIT</sequence>
<evidence type="ECO:0000256" key="4">
    <source>
        <dbReference type="ARBA" id="ARBA00022833"/>
    </source>
</evidence>
<reference evidence="7 8" key="1">
    <citation type="journal article" date="2023" name="BMC Biol.">
        <title>The compact genome of the sponge Oopsacas minuta (Hexactinellida) is lacking key metazoan core genes.</title>
        <authorList>
            <person name="Santini S."/>
            <person name="Schenkelaars Q."/>
            <person name="Jourda C."/>
            <person name="Duchesne M."/>
            <person name="Belahbib H."/>
            <person name="Rocher C."/>
            <person name="Selva M."/>
            <person name="Riesgo A."/>
            <person name="Vervoort M."/>
            <person name="Leys S.P."/>
            <person name="Kodjabachian L."/>
            <person name="Le Bivic A."/>
            <person name="Borchiellini C."/>
            <person name="Claverie J.M."/>
            <person name="Renard E."/>
        </authorList>
    </citation>
    <scope>NUCLEOTIDE SEQUENCE [LARGE SCALE GENOMIC DNA]</scope>
    <source>
        <strain evidence="7">SPO-2</strain>
    </source>
</reference>
<evidence type="ECO:0000256" key="3">
    <source>
        <dbReference type="ARBA" id="ARBA00022771"/>
    </source>
</evidence>
<organism evidence="7 8">
    <name type="scientific">Oopsacas minuta</name>
    <dbReference type="NCBI Taxonomy" id="111878"/>
    <lineage>
        <taxon>Eukaryota</taxon>
        <taxon>Metazoa</taxon>
        <taxon>Porifera</taxon>
        <taxon>Hexactinellida</taxon>
        <taxon>Hexasterophora</taxon>
        <taxon>Lyssacinosida</taxon>
        <taxon>Leucopsacidae</taxon>
        <taxon>Oopsacas</taxon>
    </lineage>
</organism>
<comment type="subcellular location">
    <subcellularLocation>
        <location evidence="1">Nucleus</location>
    </subcellularLocation>
</comment>
<dbReference type="InterPro" id="IPR012337">
    <property type="entry name" value="RNaseH-like_sf"/>
</dbReference>
<name>A0AAV7JUM0_9METZ</name>
<dbReference type="GO" id="GO:0005634">
    <property type="term" value="C:nucleus"/>
    <property type="evidence" value="ECO:0007669"/>
    <property type="project" value="UniProtKB-SubCell"/>
</dbReference>
<proteinExistence type="predicted"/>
<dbReference type="SUPFAM" id="SSF53098">
    <property type="entry name" value="Ribonuclease H-like"/>
    <property type="match status" value="1"/>
</dbReference>
<dbReference type="InterPro" id="IPR052035">
    <property type="entry name" value="ZnF_BED_domain_contain"/>
</dbReference>
<dbReference type="Proteomes" id="UP001165289">
    <property type="component" value="Unassembled WGS sequence"/>
</dbReference>
<dbReference type="PANTHER" id="PTHR46481:SF10">
    <property type="entry name" value="ZINC FINGER BED DOMAIN-CONTAINING PROTEIN 39"/>
    <property type="match status" value="1"/>
</dbReference>
<keyword evidence="3" id="KW-0863">Zinc-finger</keyword>
<keyword evidence="5" id="KW-0539">Nucleus</keyword>
<dbReference type="SUPFAM" id="SSF140996">
    <property type="entry name" value="Hermes dimerisation domain"/>
    <property type="match status" value="1"/>
</dbReference>
<evidence type="ECO:0000313" key="7">
    <source>
        <dbReference type="EMBL" id="KAI6652418.1"/>
    </source>
</evidence>